<dbReference type="SUPFAM" id="SSF54277">
    <property type="entry name" value="CAD &amp; PB1 domains"/>
    <property type="match status" value="1"/>
</dbReference>
<dbReference type="PANTHER" id="PTHR15090">
    <property type="entry name" value="SEQUESTOSOME 1-RELATED"/>
    <property type="match status" value="1"/>
</dbReference>
<evidence type="ECO:0000256" key="12">
    <source>
        <dbReference type="ARBA" id="ARBA00071657"/>
    </source>
</evidence>
<feature type="compositionally biased region" description="Pro residues" evidence="15">
    <location>
        <begin position="385"/>
        <end position="395"/>
    </location>
</feature>
<dbReference type="FunFam" id="1.10.8.10:FF:000034">
    <property type="entry name" value="Sequestosome 1"/>
    <property type="match status" value="1"/>
</dbReference>
<evidence type="ECO:0000256" key="4">
    <source>
        <dbReference type="ARBA" id="ARBA00022723"/>
    </source>
</evidence>
<dbReference type="FunFam" id="3.30.60.90:FF:000016">
    <property type="entry name" value="Refractory to sigma P"/>
    <property type="match status" value="1"/>
</dbReference>
<accession>A0A8S3TNE1</accession>
<evidence type="ECO:0000256" key="15">
    <source>
        <dbReference type="SAM" id="MobiDB-lite"/>
    </source>
</evidence>
<dbReference type="GO" id="GO:0005634">
    <property type="term" value="C:nucleus"/>
    <property type="evidence" value="ECO:0007669"/>
    <property type="project" value="UniProtKB-SubCell"/>
</dbReference>
<feature type="compositionally biased region" description="Basic and acidic residues" evidence="15">
    <location>
        <begin position="353"/>
        <end position="368"/>
    </location>
</feature>
<dbReference type="InterPro" id="IPR052260">
    <property type="entry name" value="Autophagy_Rcpt_SigReg"/>
</dbReference>
<dbReference type="PROSITE" id="PS50135">
    <property type="entry name" value="ZF_ZZ_2"/>
    <property type="match status" value="1"/>
</dbReference>
<feature type="domain" description="ZZ-type" evidence="16">
    <location>
        <begin position="105"/>
        <end position="155"/>
    </location>
</feature>
<feature type="region of interest" description="Disordered" evidence="15">
    <location>
        <begin position="270"/>
        <end position="408"/>
    </location>
</feature>
<evidence type="ECO:0000256" key="14">
    <source>
        <dbReference type="PROSITE-ProRule" id="PRU00228"/>
    </source>
</evidence>
<evidence type="ECO:0000256" key="3">
    <source>
        <dbReference type="ARBA" id="ARBA00022490"/>
    </source>
</evidence>
<keyword evidence="19" id="KW-1185">Reference proteome</keyword>
<evidence type="ECO:0000256" key="13">
    <source>
        <dbReference type="ARBA" id="ARBA00081379"/>
    </source>
</evidence>
<protein>
    <recommendedName>
        <fullName evidence="12">Protein ref(2)P</fullName>
    </recommendedName>
    <alternativeName>
        <fullName evidence="13">Refractory to sigma P</fullName>
    </alternativeName>
</protein>
<dbReference type="GO" id="GO:0008270">
    <property type="term" value="F:zinc ion binding"/>
    <property type="evidence" value="ECO:0007669"/>
    <property type="project" value="UniProtKB-KW"/>
</dbReference>
<gene>
    <name evidence="18" type="ORF">MEDL_44674</name>
</gene>
<evidence type="ECO:0000256" key="1">
    <source>
        <dbReference type="ARBA" id="ARBA00004123"/>
    </source>
</evidence>
<dbReference type="PANTHER" id="PTHR15090:SF0">
    <property type="entry name" value="SEQUESTOSOME-1"/>
    <property type="match status" value="1"/>
</dbReference>
<keyword evidence="4" id="KW-0479">Metal-binding</keyword>
<dbReference type="SMART" id="SM00291">
    <property type="entry name" value="ZnF_ZZ"/>
    <property type="match status" value="1"/>
</dbReference>
<feature type="compositionally biased region" description="Polar residues" evidence="15">
    <location>
        <begin position="213"/>
        <end position="224"/>
    </location>
</feature>
<dbReference type="CDD" id="cd14320">
    <property type="entry name" value="UBA_SQSTM"/>
    <property type="match status" value="1"/>
</dbReference>
<evidence type="ECO:0000256" key="11">
    <source>
        <dbReference type="ARBA" id="ARBA00062450"/>
    </source>
</evidence>
<evidence type="ECO:0000259" key="16">
    <source>
        <dbReference type="PROSITE" id="PS50135"/>
    </source>
</evidence>
<evidence type="ECO:0000256" key="10">
    <source>
        <dbReference type="ARBA" id="ARBA00054138"/>
    </source>
</evidence>
<keyword evidence="8" id="KW-0804">Transcription</keyword>
<dbReference type="GO" id="GO:0005080">
    <property type="term" value="F:protein kinase C binding"/>
    <property type="evidence" value="ECO:0007669"/>
    <property type="project" value="TreeGrafter"/>
</dbReference>
<dbReference type="Pfam" id="PF16577">
    <property type="entry name" value="UBA_5"/>
    <property type="match status" value="1"/>
</dbReference>
<evidence type="ECO:0000259" key="17">
    <source>
        <dbReference type="PROSITE" id="PS51745"/>
    </source>
</evidence>
<evidence type="ECO:0000256" key="9">
    <source>
        <dbReference type="ARBA" id="ARBA00023242"/>
    </source>
</evidence>
<comment type="subunit">
    <text evidence="11">Interacts with aPKC and Traf6.</text>
</comment>
<keyword evidence="3" id="KW-0963">Cytoplasm</keyword>
<dbReference type="Pfam" id="PF00564">
    <property type="entry name" value="PB1"/>
    <property type="match status" value="1"/>
</dbReference>
<evidence type="ECO:0000256" key="2">
    <source>
        <dbReference type="ARBA" id="ARBA00004496"/>
    </source>
</evidence>
<organism evidence="18 19">
    <name type="scientific">Mytilus edulis</name>
    <name type="common">Blue mussel</name>
    <dbReference type="NCBI Taxonomy" id="6550"/>
    <lineage>
        <taxon>Eukaryota</taxon>
        <taxon>Metazoa</taxon>
        <taxon>Spiralia</taxon>
        <taxon>Lophotrochozoa</taxon>
        <taxon>Mollusca</taxon>
        <taxon>Bivalvia</taxon>
        <taxon>Autobranchia</taxon>
        <taxon>Pteriomorphia</taxon>
        <taxon>Mytilida</taxon>
        <taxon>Mytiloidea</taxon>
        <taxon>Mytilidae</taxon>
        <taxon>Mytilinae</taxon>
        <taxon>Mytilus</taxon>
    </lineage>
</organism>
<dbReference type="OrthoDB" id="441278at2759"/>
<dbReference type="GO" id="GO:0035973">
    <property type="term" value="P:aggrephagy"/>
    <property type="evidence" value="ECO:0007669"/>
    <property type="project" value="TreeGrafter"/>
</dbReference>
<feature type="compositionally biased region" description="Low complexity" evidence="15">
    <location>
        <begin position="299"/>
        <end position="323"/>
    </location>
</feature>
<evidence type="ECO:0000313" key="19">
    <source>
        <dbReference type="Proteomes" id="UP000683360"/>
    </source>
</evidence>
<sequence length="461" mass="50588">MSLTVKAYLVKKGEEKREIRRFAVPADVSSSFSYLQKKVADIYPTLKQGNFNLYWTDPEGDQIAFSTDDELTEALGFVDDGVFRIKIKETKKESCNDEQKEKVIHPRVVCDGCEGPVVGNRFKCAICPDYDLCETCEKKGLHQEHDMMKITTPGQGLFGAFGGPSFGGGPCGPFGGPPCGPPPPFGTTGNHGGFVPPPHFRRWMQRFMKRWQKNQQGCGDQNESPMEEDPKQGEATEEDGQADDYLRNVGESVQAMLDPFGIDVEIDVEHHGQRKRCGRGAGRGRCGRGGGWSRPQSCPGRQGQFPGQFPGCPFGFGGPAPQQSKDKKSETKKDDVPMKEAEPAKEVPMNTEGNKEASLKDSTKKPNEPEDWTILTEATESSGPKPGPSEVPEPSVPSTTSLYPSLDPKIREALDTMMGMGFHNEGGWLTSLLNEKEGDIGKALDSIQQRRNRTTDGGYMA</sequence>
<dbReference type="InterPro" id="IPR043145">
    <property type="entry name" value="Znf_ZZ_sf"/>
</dbReference>
<proteinExistence type="predicted"/>
<keyword evidence="6 14" id="KW-0863">Zinc-finger</keyword>
<dbReference type="InterPro" id="IPR000270">
    <property type="entry name" value="PB1_dom"/>
</dbReference>
<dbReference type="InterPro" id="IPR009060">
    <property type="entry name" value="UBA-like_sf"/>
</dbReference>
<feature type="compositionally biased region" description="Basic and acidic residues" evidence="15">
    <location>
        <begin position="324"/>
        <end position="345"/>
    </location>
</feature>
<dbReference type="Gene3D" id="1.10.8.10">
    <property type="entry name" value="DNA helicase RuvA subunit, C-terminal domain"/>
    <property type="match status" value="1"/>
</dbReference>
<dbReference type="Pfam" id="PF00569">
    <property type="entry name" value="ZZ"/>
    <property type="match status" value="1"/>
</dbReference>
<dbReference type="FunFam" id="3.10.20.90:FF:000320">
    <property type="entry name" value="Predicted protein"/>
    <property type="match status" value="1"/>
</dbReference>
<evidence type="ECO:0000313" key="18">
    <source>
        <dbReference type="EMBL" id="CAG2231871.1"/>
    </source>
</evidence>
<dbReference type="CDD" id="cd02340">
    <property type="entry name" value="ZZ_NBR1_like"/>
    <property type="match status" value="1"/>
</dbReference>
<comment type="function">
    <text evidence="10">Required for selective autophagy activation by ubiquitinated proteins. Implicated in sigma rhabdovirus multiplication and necessary for male fertility. Involved in activating transcription of Drs.</text>
</comment>
<dbReference type="GO" id="GO:0000423">
    <property type="term" value="P:mitophagy"/>
    <property type="evidence" value="ECO:0007669"/>
    <property type="project" value="TreeGrafter"/>
</dbReference>
<dbReference type="PROSITE" id="PS01357">
    <property type="entry name" value="ZF_ZZ_1"/>
    <property type="match status" value="1"/>
</dbReference>
<evidence type="ECO:0000256" key="7">
    <source>
        <dbReference type="ARBA" id="ARBA00022833"/>
    </source>
</evidence>
<dbReference type="EMBL" id="CAJPWZ010002160">
    <property type="protein sequence ID" value="CAG2231871.1"/>
    <property type="molecule type" value="Genomic_DNA"/>
</dbReference>
<dbReference type="InterPro" id="IPR033741">
    <property type="entry name" value="SQSTM_UBA"/>
</dbReference>
<keyword evidence="9" id="KW-0539">Nucleus</keyword>
<dbReference type="GO" id="GO:0070530">
    <property type="term" value="F:K63-linked polyubiquitin modification-dependent protein binding"/>
    <property type="evidence" value="ECO:0007669"/>
    <property type="project" value="TreeGrafter"/>
</dbReference>
<dbReference type="InterPro" id="IPR053793">
    <property type="entry name" value="PB1-like"/>
</dbReference>
<dbReference type="SMART" id="SM00666">
    <property type="entry name" value="PB1"/>
    <property type="match status" value="1"/>
</dbReference>
<evidence type="ECO:0000256" key="8">
    <source>
        <dbReference type="ARBA" id="ARBA00023163"/>
    </source>
</evidence>
<dbReference type="GO" id="GO:0007032">
    <property type="term" value="P:endosome organization"/>
    <property type="evidence" value="ECO:0007669"/>
    <property type="project" value="TreeGrafter"/>
</dbReference>
<feature type="compositionally biased region" description="Gly residues" evidence="15">
    <location>
        <begin position="279"/>
        <end position="292"/>
    </location>
</feature>
<dbReference type="AlphaFoldDB" id="A0A8S3TNE1"/>
<evidence type="ECO:0000256" key="6">
    <source>
        <dbReference type="ARBA" id="ARBA00022771"/>
    </source>
</evidence>
<dbReference type="InterPro" id="IPR000433">
    <property type="entry name" value="Znf_ZZ"/>
</dbReference>
<name>A0A8S3TNE1_MYTED</name>
<feature type="region of interest" description="Disordered" evidence="15">
    <location>
        <begin position="212"/>
        <end position="239"/>
    </location>
</feature>
<dbReference type="GO" id="GO:0016235">
    <property type="term" value="C:aggresome"/>
    <property type="evidence" value="ECO:0007669"/>
    <property type="project" value="TreeGrafter"/>
</dbReference>
<dbReference type="PROSITE" id="PS51745">
    <property type="entry name" value="PB1"/>
    <property type="match status" value="1"/>
</dbReference>
<comment type="subcellular location">
    <subcellularLocation>
        <location evidence="2">Cytoplasm</location>
    </subcellularLocation>
    <subcellularLocation>
        <location evidence="1">Nucleus</location>
    </subcellularLocation>
</comment>
<dbReference type="SUPFAM" id="SSF46934">
    <property type="entry name" value="UBA-like"/>
    <property type="match status" value="1"/>
</dbReference>
<keyword evidence="7" id="KW-0862">Zinc</keyword>
<dbReference type="Gene3D" id="3.30.60.90">
    <property type="match status" value="1"/>
</dbReference>
<comment type="caution">
    <text evidence="18">The sequence shown here is derived from an EMBL/GenBank/DDBJ whole genome shotgun (WGS) entry which is preliminary data.</text>
</comment>
<keyword evidence="5" id="KW-0677">Repeat</keyword>
<evidence type="ECO:0000256" key="5">
    <source>
        <dbReference type="ARBA" id="ARBA00022737"/>
    </source>
</evidence>
<reference evidence="18" key="1">
    <citation type="submission" date="2021-03" db="EMBL/GenBank/DDBJ databases">
        <authorList>
            <person name="Bekaert M."/>
        </authorList>
    </citation>
    <scope>NUCLEOTIDE SEQUENCE</scope>
</reference>
<dbReference type="SUPFAM" id="SSF57850">
    <property type="entry name" value="RING/U-box"/>
    <property type="match status" value="1"/>
</dbReference>
<dbReference type="Proteomes" id="UP000683360">
    <property type="component" value="Unassembled WGS sequence"/>
</dbReference>
<feature type="domain" description="PB1" evidence="17">
    <location>
        <begin position="2"/>
        <end position="90"/>
    </location>
</feature>
<dbReference type="Gene3D" id="3.10.20.90">
    <property type="entry name" value="Phosphatidylinositol 3-kinase Catalytic Subunit, Chain A, domain 1"/>
    <property type="match status" value="1"/>
</dbReference>
<dbReference type="GO" id="GO:0044753">
    <property type="term" value="C:amphisome"/>
    <property type="evidence" value="ECO:0007669"/>
    <property type="project" value="TreeGrafter"/>
</dbReference>